<evidence type="ECO:0000313" key="1">
    <source>
        <dbReference type="EMBL" id="REF97692.1"/>
    </source>
</evidence>
<dbReference type="Pfam" id="PF21863">
    <property type="entry name" value="HTH_67"/>
    <property type="match status" value="1"/>
</dbReference>
<organism evidence="1 2">
    <name type="scientific">Asanoa ferruginea</name>
    <dbReference type="NCBI Taxonomy" id="53367"/>
    <lineage>
        <taxon>Bacteria</taxon>
        <taxon>Bacillati</taxon>
        <taxon>Actinomycetota</taxon>
        <taxon>Actinomycetes</taxon>
        <taxon>Micromonosporales</taxon>
        <taxon>Micromonosporaceae</taxon>
        <taxon>Asanoa</taxon>
    </lineage>
</organism>
<gene>
    <name evidence="1" type="ORF">DFJ67_3696</name>
</gene>
<name>A0A3D9ZMF7_9ACTN</name>
<accession>A0A3D9ZMF7</accession>
<dbReference type="AlphaFoldDB" id="A0A3D9ZMF7"/>
<dbReference type="Proteomes" id="UP000256913">
    <property type="component" value="Unassembled WGS sequence"/>
</dbReference>
<evidence type="ECO:0000313" key="2">
    <source>
        <dbReference type="Proteomes" id="UP000256913"/>
    </source>
</evidence>
<dbReference type="NCBIfam" id="NF047719">
    <property type="entry name" value="SCO6745_fam_HTH"/>
    <property type="match status" value="1"/>
</dbReference>
<reference evidence="1 2" key="1">
    <citation type="submission" date="2018-08" db="EMBL/GenBank/DDBJ databases">
        <title>Sequencing the genomes of 1000 actinobacteria strains.</title>
        <authorList>
            <person name="Klenk H.-P."/>
        </authorList>
    </citation>
    <scope>NUCLEOTIDE SEQUENCE [LARGE SCALE GENOMIC DNA]</scope>
    <source>
        <strain evidence="1 2">DSM 44099</strain>
    </source>
</reference>
<dbReference type="RefSeq" id="WP_116069105.1">
    <property type="nucleotide sequence ID" value="NZ_BONB01000071.1"/>
</dbReference>
<sequence>MDSLPRTMWTLFEPIHAVTYFTPQAREAFEAVNLRGFWRGYFAGRAAPLGAVGPAPVTALFFGFAPSMVTRALPDVWSRATPDESLAARLSGARASLAPLLDGAGPVDEAADLLREAAMSVSSTGRALAAANAALPWPEDPLGVLWHAATILREHRGDGHVAALLVAGLSGAETVVWRASVDQRRSYLQPARGWTDEEWTAAASRLRSRGWLDDDGATKAALEARDQIEETTDRLAAGPWVALGSERTGRLREVLLPLAARARAALPAETPIGLPPLAAAEPSVLAD</sequence>
<dbReference type="InterPro" id="IPR054058">
    <property type="entry name" value="HTH_67"/>
</dbReference>
<dbReference type="EMBL" id="QUMQ01000001">
    <property type="protein sequence ID" value="REF97692.1"/>
    <property type="molecule type" value="Genomic_DNA"/>
</dbReference>
<evidence type="ECO:0008006" key="3">
    <source>
        <dbReference type="Google" id="ProtNLM"/>
    </source>
</evidence>
<proteinExistence type="predicted"/>
<comment type="caution">
    <text evidence="1">The sequence shown here is derived from an EMBL/GenBank/DDBJ whole genome shotgun (WGS) entry which is preliminary data.</text>
</comment>
<dbReference type="OrthoDB" id="157052at2"/>
<keyword evidence="2" id="KW-1185">Reference proteome</keyword>
<protein>
    <recommendedName>
        <fullName evidence="3">SalK</fullName>
    </recommendedName>
</protein>